<dbReference type="PROSITE" id="PS50011">
    <property type="entry name" value="PROTEIN_KINASE_DOM"/>
    <property type="match status" value="1"/>
</dbReference>
<proteinExistence type="predicted"/>
<reference evidence="5" key="1">
    <citation type="submission" date="2022-10" db="EMBL/GenBank/DDBJ databases">
        <title>Genome assembly of Pristionchus species.</title>
        <authorList>
            <person name="Yoshida K."/>
            <person name="Sommer R.J."/>
        </authorList>
    </citation>
    <scope>NUCLEOTIDE SEQUENCE [LARGE SCALE GENOMIC DNA]</scope>
    <source>
        <strain evidence="5">RS5460</strain>
    </source>
</reference>
<dbReference type="Gene3D" id="1.10.510.10">
    <property type="entry name" value="Transferase(Phosphotransferase) domain 1"/>
    <property type="match status" value="1"/>
</dbReference>
<dbReference type="SMART" id="SM00220">
    <property type="entry name" value="S_TKc"/>
    <property type="match status" value="1"/>
</dbReference>
<comment type="caution">
    <text evidence="4">The sequence shown here is derived from an EMBL/GenBank/DDBJ whole genome shotgun (WGS) entry which is preliminary data.</text>
</comment>
<dbReference type="GO" id="GO:0005524">
    <property type="term" value="F:ATP binding"/>
    <property type="evidence" value="ECO:0007669"/>
    <property type="project" value="UniProtKB-KW"/>
</dbReference>
<dbReference type="InterPro" id="IPR050117">
    <property type="entry name" value="MAPK"/>
</dbReference>
<name>A0AAN4Z899_9BILA</name>
<keyword evidence="2" id="KW-0067">ATP-binding</keyword>
<dbReference type="Proteomes" id="UP001328107">
    <property type="component" value="Unassembled WGS sequence"/>
</dbReference>
<sequence>MYIAEESGSKFIYHITIYCGEPLTKKIEEGKYSMEHVKCWTRQLLQALQHLHMNDVVFRDLDHKNICIDVNNKLTLTGFGKSRVLDKDNSMTADRGVAPFMPIEYFLKWTEPYDEKGDVWAATTILCEMLSGHPLFAGEKVKNTLKRQMDLCSPVEAHVLAKIHDDNVRRQLETFNKKCERKDLISTLRGKKGRGITDEDILKNEEQLRSFIDNTLQFDAALRMSAEEALKHRFIHAPHQPVQPPAVSHDLKTLKSLIDLELALAS</sequence>
<keyword evidence="1" id="KW-0547">Nucleotide-binding</keyword>
<evidence type="ECO:0000256" key="1">
    <source>
        <dbReference type="ARBA" id="ARBA00022741"/>
    </source>
</evidence>
<dbReference type="InterPro" id="IPR011009">
    <property type="entry name" value="Kinase-like_dom_sf"/>
</dbReference>
<feature type="domain" description="Protein kinase" evidence="3">
    <location>
        <begin position="1"/>
        <end position="235"/>
    </location>
</feature>
<dbReference type="AlphaFoldDB" id="A0AAN4Z899"/>
<evidence type="ECO:0000259" key="3">
    <source>
        <dbReference type="PROSITE" id="PS50011"/>
    </source>
</evidence>
<organism evidence="4 5">
    <name type="scientific">Pristionchus mayeri</name>
    <dbReference type="NCBI Taxonomy" id="1317129"/>
    <lineage>
        <taxon>Eukaryota</taxon>
        <taxon>Metazoa</taxon>
        <taxon>Ecdysozoa</taxon>
        <taxon>Nematoda</taxon>
        <taxon>Chromadorea</taxon>
        <taxon>Rhabditida</taxon>
        <taxon>Rhabditina</taxon>
        <taxon>Diplogasteromorpha</taxon>
        <taxon>Diplogasteroidea</taxon>
        <taxon>Neodiplogasteridae</taxon>
        <taxon>Pristionchus</taxon>
    </lineage>
</organism>
<keyword evidence="5" id="KW-1185">Reference proteome</keyword>
<dbReference type="InterPro" id="IPR000719">
    <property type="entry name" value="Prot_kinase_dom"/>
</dbReference>
<evidence type="ECO:0000256" key="2">
    <source>
        <dbReference type="ARBA" id="ARBA00022840"/>
    </source>
</evidence>
<dbReference type="PANTHER" id="PTHR24055">
    <property type="entry name" value="MITOGEN-ACTIVATED PROTEIN KINASE"/>
    <property type="match status" value="1"/>
</dbReference>
<evidence type="ECO:0000313" key="5">
    <source>
        <dbReference type="Proteomes" id="UP001328107"/>
    </source>
</evidence>
<dbReference type="Pfam" id="PF00069">
    <property type="entry name" value="Pkinase"/>
    <property type="match status" value="1"/>
</dbReference>
<gene>
    <name evidence="4" type="ORF">PMAYCL1PPCAC_05159</name>
</gene>
<accession>A0AAN4Z899</accession>
<dbReference type="SUPFAM" id="SSF56112">
    <property type="entry name" value="Protein kinase-like (PK-like)"/>
    <property type="match status" value="1"/>
</dbReference>
<evidence type="ECO:0000313" key="4">
    <source>
        <dbReference type="EMBL" id="GMR34964.1"/>
    </source>
</evidence>
<dbReference type="GO" id="GO:0004672">
    <property type="term" value="F:protein kinase activity"/>
    <property type="evidence" value="ECO:0007669"/>
    <property type="project" value="InterPro"/>
</dbReference>
<dbReference type="EMBL" id="BTRK01000002">
    <property type="protein sequence ID" value="GMR34964.1"/>
    <property type="molecule type" value="Genomic_DNA"/>
</dbReference>
<protein>
    <recommendedName>
        <fullName evidence="3">Protein kinase domain-containing protein</fullName>
    </recommendedName>
</protein>
<feature type="non-terminal residue" evidence="4">
    <location>
        <position position="266"/>
    </location>
</feature>